<accession>A0A645F7R4</accession>
<organism evidence="1">
    <name type="scientific">bioreactor metagenome</name>
    <dbReference type="NCBI Taxonomy" id="1076179"/>
    <lineage>
        <taxon>unclassified sequences</taxon>
        <taxon>metagenomes</taxon>
        <taxon>ecological metagenomes</taxon>
    </lineage>
</organism>
<evidence type="ECO:0000313" key="1">
    <source>
        <dbReference type="EMBL" id="MPN09686.1"/>
    </source>
</evidence>
<reference evidence="1" key="1">
    <citation type="submission" date="2019-08" db="EMBL/GenBank/DDBJ databases">
        <authorList>
            <person name="Kucharzyk K."/>
            <person name="Murdoch R.W."/>
            <person name="Higgins S."/>
            <person name="Loffler F."/>
        </authorList>
    </citation>
    <scope>NUCLEOTIDE SEQUENCE</scope>
</reference>
<name>A0A645F7R4_9ZZZZ</name>
<protein>
    <submittedName>
        <fullName evidence="1">Uncharacterized protein</fullName>
    </submittedName>
</protein>
<dbReference type="AlphaFoldDB" id="A0A645F7R4"/>
<dbReference type="EMBL" id="VSSQ01055818">
    <property type="protein sequence ID" value="MPN09686.1"/>
    <property type="molecule type" value="Genomic_DNA"/>
</dbReference>
<gene>
    <name evidence="1" type="ORF">SDC9_156978</name>
</gene>
<proteinExistence type="predicted"/>
<comment type="caution">
    <text evidence="1">The sequence shown here is derived from an EMBL/GenBank/DDBJ whole genome shotgun (WGS) entry which is preliminary data.</text>
</comment>
<sequence>MELNENPLAFEHITDTINMEDIIVVGTDFFLMPKYSGISDIKAAVTALVLIKTIVFDKVSLVSSSGIKLAKLLIAIKVPSIKILDKNIAIKVNMSTMISFATMSFFRFIGYIKSSVIVPFLYSSIISLESSTDANIIKVAFTEESTI</sequence>